<dbReference type="InterPro" id="IPR002821">
    <property type="entry name" value="Hydantoinase_A"/>
</dbReference>
<evidence type="ECO:0000259" key="1">
    <source>
        <dbReference type="Pfam" id="PF01968"/>
    </source>
</evidence>
<proteinExistence type="predicted"/>
<gene>
    <name evidence="3" type="ORF">ACFFV7_32210</name>
</gene>
<reference evidence="3 4" key="1">
    <citation type="submission" date="2024-09" db="EMBL/GenBank/DDBJ databases">
        <authorList>
            <person name="Sun Q."/>
            <person name="Mori K."/>
        </authorList>
    </citation>
    <scope>NUCLEOTIDE SEQUENCE [LARGE SCALE GENOMIC DNA]</scope>
    <source>
        <strain evidence="3 4">CCM 3426</strain>
    </source>
</reference>
<name>A0ABV5INF4_9ACTN</name>
<sequence>MRAGVDVGPTNTDAAVVADDGTVRATVKIASIPGDPVAGVRAALERLPLDGVPTQVAVGLRGAATAVTRRSGLRRVAVLRIAGVSATAVRPLSGWPPDLRDAVNAGTAVVDGGGGLDREDRTPLDRDAVARFAASVAGAAQAVAVAGLFSPLDGEQEREAAEIVRAELGEGVPIALSADLGSLGLLERENATVLDAALSGFAGAVSGGLAAALDGLCPGAAAFVTRGDGTLMSLEHLARHPGLSLGSGPASVLRGAGALTGLGDAVVADVGATRVRVGVLAGGYPEEAVGGADIGGVPVGLRIPGLIRVARPVDPAELAEAVDRLQPGAGLLPLVVVGGGAHSVPEGLHPEHGPTAGAIGAAVSPVGGQYERIVRLPDRSALPAALEPVAEEARAAAVRAGADPRQVRVISVEEIPLAYLPGPFVRLRARAAGPPSLL</sequence>
<evidence type="ECO:0000313" key="4">
    <source>
        <dbReference type="Proteomes" id="UP001589647"/>
    </source>
</evidence>
<accession>A0ABV5INF4</accession>
<dbReference type="EMBL" id="JBHMEI010000031">
    <property type="protein sequence ID" value="MFB9205897.1"/>
    <property type="molecule type" value="Genomic_DNA"/>
</dbReference>
<dbReference type="PANTHER" id="PTHR11365">
    <property type="entry name" value="5-OXOPROLINASE RELATED"/>
    <property type="match status" value="1"/>
</dbReference>
<dbReference type="Pfam" id="PF01968">
    <property type="entry name" value="Hydantoinase_A"/>
    <property type="match status" value="1"/>
</dbReference>
<organism evidence="3 4">
    <name type="scientific">Nonomuraea spiralis</name>
    <dbReference type="NCBI Taxonomy" id="46182"/>
    <lineage>
        <taxon>Bacteria</taxon>
        <taxon>Bacillati</taxon>
        <taxon>Actinomycetota</taxon>
        <taxon>Actinomycetes</taxon>
        <taxon>Streptosporangiales</taxon>
        <taxon>Streptosporangiaceae</taxon>
        <taxon>Nonomuraea</taxon>
    </lineage>
</organism>
<feature type="domain" description="Hydantoinase A/oxoprolinase" evidence="1">
    <location>
        <begin position="188"/>
        <end position="286"/>
    </location>
</feature>
<keyword evidence="4" id="KW-1185">Reference proteome</keyword>
<evidence type="ECO:0000313" key="3">
    <source>
        <dbReference type="EMBL" id="MFB9205897.1"/>
    </source>
</evidence>
<protein>
    <submittedName>
        <fullName evidence="3">Hydantoinase/oxoprolinase N-terminal domain-containing protein</fullName>
    </submittedName>
</protein>
<dbReference type="Proteomes" id="UP001589647">
    <property type="component" value="Unassembled WGS sequence"/>
</dbReference>
<comment type="caution">
    <text evidence="3">The sequence shown here is derived from an EMBL/GenBank/DDBJ whole genome shotgun (WGS) entry which is preliminary data.</text>
</comment>
<feature type="domain" description="Hydantoinase/oxoprolinase N-terminal" evidence="2">
    <location>
        <begin position="3"/>
        <end position="167"/>
    </location>
</feature>
<dbReference type="PANTHER" id="PTHR11365:SF10">
    <property type="entry name" value="HYDANTOINASE_OXOPROLINASE"/>
    <property type="match status" value="1"/>
</dbReference>
<dbReference type="Pfam" id="PF05378">
    <property type="entry name" value="Hydant_A_N"/>
    <property type="match status" value="1"/>
</dbReference>
<dbReference type="InterPro" id="IPR045079">
    <property type="entry name" value="Oxoprolinase-like"/>
</dbReference>
<evidence type="ECO:0000259" key="2">
    <source>
        <dbReference type="Pfam" id="PF05378"/>
    </source>
</evidence>
<dbReference type="InterPro" id="IPR008040">
    <property type="entry name" value="Hydant_A_N"/>
</dbReference>
<dbReference type="RefSeq" id="WP_189652364.1">
    <property type="nucleotide sequence ID" value="NZ_BMRC01000027.1"/>
</dbReference>